<sequence>MLRHLYACARGSPAGRYACPECGREQRLGSGDACAARPAGASHASQKCRRVMAGVRGMLTSFSGRARSGSGEEEEEEDEMSSLGGVADNHGLGCVELEGGERVHEMGDAGNDLHEMEDSSLAMDAPVGQEPAAPFEACRRGGVLLDSPAEAQWPSQSLPSFNQTAMQDLLADPWQPQQQVLSYPPSGAMQAMLALSKPMLTVDTYSGNANANNLLDMWDGSSASTALNSGLPRSIVTGGSAPTSTQTSPQEGCPSNMDMDWQAQPFDKCLVDNSLVASGKPQQDFVELIKPWDQDMAPDYADAFPPQLDGSFTFPILTPELQPALVSTPELQPLVVALLDQAGSASHELRDMLDKIKMHIQESMLGIGLAMGPWAHQLSSMSAETVVAMGLEAMATVLERRPERRALNLICLFHLLYSLAMVLEGPSVPRRQYLHEGALRFANNLPNDQNRQAFISMADLFWKARSCHQSPGLRRADAVHSIVHSTINMFHMDQVALPLETLALAVESLLDDAQETVMRDTASLLPLLPSGVTELQLRRDSSACASWLEMTGAIESAIVGIKRCFPEASGLHQALQRTVDKVNMSAARVLPTPHSLELELMQIGKMHLPRTNRLVDYIREVRQQLEPIYWLSGSQVSSINLRLQCHEGIVQLLKDVLQPAVSEHNVLHQTLLVAEPPGWNLAPTSRTENIVESHLTVSGQTSAMVKGRKRMSRSRSNWRRSDADKVEYGDRCKQCSYRPSGNPAHHSGSMRKHVKNMHRDGPDVKYPCDEPGCNKVYTNRRDNLLQHKAKIHNKSRVPQRRRGQRGRCESEGVFE</sequence>
<feature type="compositionally biased region" description="Basic residues" evidence="1">
    <location>
        <begin position="787"/>
        <end position="805"/>
    </location>
</feature>
<dbReference type="Proteomes" id="UP000226192">
    <property type="component" value="Unassembled WGS sequence"/>
</dbReference>
<feature type="compositionally biased region" description="Acidic residues" evidence="1">
    <location>
        <begin position="71"/>
        <end position="80"/>
    </location>
</feature>
<name>A0A2C5Y3A4_9HYPO</name>
<organism evidence="2 3">
    <name type="scientific">Ophiocordyceps australis</name>
    <dbReference type="NCBI Taxonomy" id="1399860"/>
    <lineage>
        <taxon>Eukaryota</taxon>
        <taxon>Fungi</taxon>
        <taxon>Dikarya</taxon>
        <taxon>Ascomycota</taxon>
        <taxon>Pezizomycotina</taxon>
        <taxon>Sordariomycetes</taxon>
        <taxon>Hypocreomycetidae</taxon>
        <taxon>Hypocreales</taxon>
        <taxon>Ophiocordycipitaceae</taxon>
        <taxon>Ophiocordyceps</taxon>
    </lineage>
</organism>
<evidence type="ECO:0000313" key="3">
    <source>
        <dbReference type="Proteomes" id="UP000226192"/>
    </source>
</evidence>
<feature type="compositionally biased region" description="Basic and acidic residues" evidence="1">
    <location>
        <begin position="806"/>
        <end position="815"/>
    </location>
</feature>
<dbReference type="EMBL" id="NJET01000081">
    <property type="protein sequence ID" value="PHH62133.1"/>
    <property type="molecule type" value="Genomic_DNA"/>
</dbReference>
<reference evidence="2 3" key="1">
    <citation type="submission" date="2017-06" db="EMBL/GenBank/DDBJ databases">
        <title>Ant-infecting Ophiocordyceps genomes reveal a high diversity of potential behavioral manipulation genes and a possible major role for enterotoxins.</title>
        <authorList>
            <person name="De Bekker C."/>
            <person name="Evans H.C."/>
            <person name="Brachmann A."/>
            <person name="Hughes D.P."/>
        </authorList>
    </citation>
    <scope>NUCLEOTIDE SEQUENCE [LARGE SCALE GENOMIC DNA]</scope>
    <source>
        <strain evidence="2 3">Map64</strain>
    </source>
</reference>
<protein>
    <submittedName>
        <fullName evidence="2">Uncharacterized protein</fullName>
    </submittedName>
</protein>
<dbReference type="Gene3D" id="3.30.160.60">
    <property type="entry name" value="Classic Zinc Finger"/>
    <property type="match status" value="1"/>
</dbReference>
<proteinExistence type="predicted"/>
<dbReference type="OrthoDB" id="5366163at2759"/>
<evidence type="ECO:0000313" key="2">
    <source>
        <dbReference type="EMBL" id="PHH62133.1"/>
    </source>
</evidence>
<dbReference type="STRING" id="1399860.A0A2C5Y3A4"/>
<keyword evidence="3" id="KW-1185">Reference proteome</keyword>
<gene>
    <name evidence="2" type="ORF">CDD81_7564</name>
</gene>
<comment type="caution">
    <text evidence="2">The sequence shown here is derived from an EMBL/GenBank/DDBJ whole genome shotgun (WGS) entry which is preliminary data.</text>
</comment>
<feature type="region of interest" description="Disordered" evidence="1">
    <location>
        <begin position="786"/>
        <end position="815"/>
    </location>
</feature>
<dbReference type="AlphaFoldDB" id="A0A2C5Y3A4"/>
<feature type="region of interest" description="Disordered" evidence="1">
    <location>
        <begin position="62"/>
        <end position="91"/>
    </location>
</feature>
<accession>A0A2C5Y3A4</accession>
<evidence type="ECO:0000256" key="1">
    <source>
        <dbReference type="SAM" id="MobiDB-lite"/>
    </source>
</evidence>